<dbReference type="EMBL" id="AP031322">
    <property type="protein sequence ID" value="BFH74774.1"/>
    <property type="molecule type" value="Genomic_DNA"/>
</dbReference>
<sequence>MINYWTLIYGRRKTGKTTLLKNCLKYDYYVTIADEQEGLLENGERKKIEEILKDIREELRKGSFVIIDEFQRLPMKYYTDLSTMPKDSILVLAGSSYGVLNKVFDSNSHLLGFFTPKGIRIMNYDTVLAQLEDPILSVLFRDPWIIPFINSYDDFVSRVKEFILISKGLIEEVFKEEERQLTETYYRILLKVAEGVWKSSELAGILQVEGVKQLFHLC</sequence>
<evidence type="ECO:0000259" key="1">
    <source>
        <dbReference type="Pfam" id="PF13173"/>
    </source>
</evidence>
<dbReference type="InterPro" id="IPR041682">
    <property type="entry name" value="AAA_14"/>
</dbReference>
<dbReference type="PANTHER" id="PTHR34704:SF1">
    <property type="entry name" value="ATPASE"/>
    <property type="match status" value="1"/>
</dbReference>
<dbReference type="KEGG" id="sjv:SJAV_27180"/>
<name>A0AAT9GV63_9CREN</name>
<feature type="domain" description="AAA" evidence="1">
    <location>
        <begin position="5"/>
        <end position="102"/>
    </location>
</feature>
<organism evidence="2">
    <name type="scientific">Sulfurisphaera javensis</name>
    <dbReference type="NCBI Taxonomy" id="2049879"/>
    <lineage>
        <taxon>Archaea</taxon>
        <taxon>Thermoproteota</taxon>
        <taxon>Thermoprotei</taxon>
        <taxon>Sulfolobales</taxon>
        <taxon>Sulfolobaceae</taxon>
        <taxon>Sulfurisphaera</taxon>
    </lineage>
</organism>
<dbReference type="InterPro" id="IPR027417">
    <property type="entry name" value="P-loop_NTPase"/>
</dbReference>
<dbReference type="GeneID" id="92355669"/>
<proteinExistence type="predicted"/>
<dbReference type="AlphaFoldDB" id="A0AAT9GV63"/>
<dbReference type="SUPFAM" id="SSF52540">
    <property type="entry name" value="P-loop containing nucleoside triphosphate hydrolases"/>
    <property type="match status" value="1"/>
</dbReference>
<dbReference type="RefSeq" id="WP_369610250.1">
    <property type="nucleotide sequence ID" value="NZ_AP031322.1"/>
</dbReference>
<evidence type="ECO:0000313" key="2">
    <source>
        <dbReference type="EMBL" id="BFH74774.1"/>
    </source>
</evidence>
<reference evidence="2" key="1">
    <citation type="submission" date="2024-03" db="EMBL/GenBank/DDBJ databases">
        <title>Complete genome sequence of Sulfurisphaera javensis strain KD-1.</title>
        <authorList>
            <person name="Sakai H."/>
            <person name="Nur N."/>
            <person name="Suwanto A."/>
            <person name="Kurosawa N."/>
        </authorList>
    </citation>
    <scope>NUCLEOTIDE SEQUENCE</scope>
    <source>
        <strain evidence="2">KD-1</strain>
    </source>
</reference>
<dbReference type="Gene3D" id="3.40.50.300">
    <property type="entry name" value="P-loop containing nucleotide triphosphate hydrolases"/>
    <property type="match status" value="1"/>
</dbReference>
<protein>
    <recommendedName>
        <fullName evidence="1">AAA domain-containing protein</fullName>
    </recommendedName>
</protein>
<accession>A0AAT9GV63</accession>
<dbReference type="PANTHER" id="PTHR34704">
    <property type="entry name" value="ATPASE"/>
    <property type="match status" value="1"/>
</dbReference>
<gene>
    <name evidence="2" type="ORF">SJAV_27180</name>
</gene>
<dbReference type="Pfam" id="PF13173">
    <property type="entry name" value="AAA_14"/>
    <property type="match status" value="1"/>
</dbReference>